<evidence type="ECO:0000256" key="5">
    <source>
        <dbReference type="ARBA" id="ARBA00022741"/>
    </source>
</evidence>
<keyword evidence="7" id="KW-0067">ATP-binding</keyword>
<dbReference type="PANTHER" id="PTHR34273:SF2">
    <property type="entry name" value="METHYLTHIORIBOSE KINASE"/>
    <property type="match status" value="1"/>
</dbReference>
<keyword evidence="5" id="KW-0547">Nucleotide-binding</keyword>
<dbReference type="InterPro" id="IPR009212">
    <property type="entry name" value="Methylthioribose_kinase"/>
</dbReference>
<feature type="domain" description="Aminoglycoside phosphotransferase" evidence="8">
    <location>
        <begin position="77"/>
        <end position="272"/>
    </location>
</feature>
<dbReference type="EC" id="2.7.1.100" evidence="3"/>
<dbReference type="GO" id="GO:0009086">
    <property type="term" value="P:methionine biosynthetic process"/>
    <property type="evidence" value="ECO:0007669"/>
    <property type="project" value="InterPro"/>
</dbReference>
<dbReference type="InterPro" id="IPR002575">
    <property type="entry name" value="Aminoglycoside_PTrfase"/>
</dbReference>
<keyword evidence="10" id="KW-1185">Reference proteome</keyword>
<evidence type="ECO:0000313" key="9">
    <source>
        <dbReference type="EMBL" id="ADD68869.1"/>
    </source>
</evidence>
<dbReference type="KEGG" id="dap:Dacet_2107"/>
<gene>
    <name evidence="9" type="ordered locus">Dacet_2107</name>
</gene>
<dbReference type="eggNOG" id="COG4857">
    <property type="taxonomic scope" value="Bacteria"/>
</dbReference>
<dbReference type="STRING" id="522772.Dacet_2107"/>
<evidence type="ECO:0000256" key="4">
    <source>
        <dbReference type="ARBA" id="ARBA00022679"/>
    </source>
</evidence>
<reference evidence="9 10" key="1">
    <citation type="journal article" date="2010" name="Stand. Genomic Sci.">
        <title>Complete genome sequence of Denitrovibrio acetiphilus type strain (N2460).</title>
        <authorList>
            <person name="Kiss H."/>
            <person name="Lang E."/>
            <person name="Lapidus A."/>
            <person name="Copeland A."/>
            <person name="Nolan M."/>
            <person name="Glavina Del Rio T."/>
            <person name="Chen F."/>
            <person name="Lucas S."/>
            <person name="Tice H."/>
            <person name="Cheng J.F."/>
            <person name="Han C."/>
            <person name="Goodwin L."/>
            <person name="Pitluck S."/>
            <person name="Liolios K."/>
            <person name="Pati A."/>
            <person name="Ivanova N."/>
            <person name="Mavromatis K."/>
            <person name="Chen A."/>
            <person name="Palaniappan K."/>
            <person name="Land M."/>
            <person name="Hauser L."/>
            <person name="Chang Y.J."/>
            <person name="Jeffries C.D."/>
            <person name="Detter J.C."/>
            <person name="Brettin T."/>
            <person name="Spring S."/>
            <person name="Rohde M."/>
            <person name="Goker M."/>
            <person name="Woyke T."/>
            <person name="Bristow J."/>
            <person name="Eisen J.A."/>
            <person name="Markowitz V."/>
            <person name="Hugenholtz P."/>
            <person name="Kyrpides N.C."/>
            <person name="Klenk H.P."/>
        </authorList>
    </citation>
    <scope>NUCLEOTIDE SEQUENCE [LARGE SCALE GENOMIC DNA]</scope>
    <source>
        <strain evidence="10">DSM 12809 / NBRC 114555 / N2460</strain>
    </source>
</reference>
<evidence type="ECO:0000256" key="2">
    <source>
        <dbReference type="ARBA" id="ARBA00011738"/>
    </source>
</evidence>
<keyword evidence="6 9" id="KW-0418">Kinase</keyword>
<dbReference type="SUPFAM" id="SSF56112">
    <property type="entry name" value="Protein kinase-like (PK-like)"/>
    <property type="match status" value="1"/>
</dbReference>
<comment type="subunit">
    <text evidence="2">Homodimer.</text>
</comment>
<dbReference type="AlphaFoldDB" id="D4H278"/>
<dbReference type="PANTHER" id="PTHR34273">
    <property type="entry name" value="METHYLTHIORIBOSE KINASE"/>
    <property type="match status" value="1"/>
</dbReference>
<dbReference type="PaxDb" id="522772-Dacet_2107"/>
<accession>D4H278</accession>
<protein>
    <recommendedName>
        <fullName evidence="3">S-methyl-5-thioribose kinase</fullName>
        <ecNumber evidence="3">2.7.1.100</ecNumber>
    </recommendedName>
</protein>
<organism evidence="9 10">
    <name type="scientific">Denitrovibrio acetiphilus (strain DSM 12809 / NBRC 114555 / N2460)</name>
    <dbReference type="NCBI Taxonomy" id="522772"/>
    <lineage>
        <taxon>Bacteria</taxon>
        <taxon>Pseudomonadati</taxon>
        <taxon>Deferribacterota</taxon>
        <taxon>Deferribacteres</taxon>
        <taxon>Deferribacterales</taxon>
        <taxon>Geovibrionaceae</taxon>
        <taxon>Denitrovibrio</taxon>
    </lineage>
</organism>
<dbReference type="Gene3D" id="3.90.1200.10">
    <property type="match status" value="1"/>
</dbReference>
<sequence>MPYKQLDQDSVIEYIKSVPEMKQVFSSFDNLNVSEIGDGNLNFVYNVTNNEKPKETVIVKQAVPFLRIVGESWPLPKERMNFEIMALQHAAKYCPALVPEIYHASHEMCLIIMQNLTDHKVIRGEIIQGKYFPRLAEDTSTYMAENLFHTTDWFLDHKTKKELVGKFINVDLCKITEDFVFTNPYEKSDTNSFNPELTQENIDFIQKDSELKLAVAEMKYKFMNNAEALLHGDLHIGSIMANEDETYVIDPEFAFFGPIGFDIGAFIGNLIMAYFSHEHRQKLLGNEPYQYRKWLLDTVEATWELFEQKFDKLWADHQEKENLPYWQYEGGKEAAAEQRKRFIRKIFSDTVGFAACKMMRRILGLAKVADIADIEDLKERARIERMTLKMGKQMVINRDSYSSIQELTALAKELSPLV</sequence>
<evidence type="ECO:0000256" key="3">
    <source>
        <dbReference type="ARBA" id="ARBA00012128"/>
    </source>
</evidence>
<dbReference type="PIRSF" id="PIRSF031134">
    <property type="entry name" value="MTRK"/>
    <property type="match status" value="1"/>
</dbReference>
<dbReference type="Pfam" id="PF01636">
    <property type="entry name" value="APH"/>
    <property type="match status" value="1"/>
</dbReference>
<evidence type="ECO:0000313" key="10">
    <source>
        <dbReference type="Proteomes" id="UP000002012"/>
    </source>
</evidence>
<dbReference type="RefSeq" id="WP_013011372.1">
    <property type="nucleotide sequence ID" value="NC_013943.1"/>
</dbReference>
<evidence type="ECO:0000256" key="6">
    <source>
        <dbReference type="ARBA" id="ARBA00022777"/>
    </source>
</evidence>
<dbReference type="OrthoDB" id="9777791at2"/>
<dbReference type="Gene3D" id="3.30.200.20">
    <property type="entry name" value="Phosphorylase Kinase, domain 1"/>
    <property type="match status" value="1"/>
</dbReference>
<keyword evidence="4 9" id="KW-0808">Transferase</keyword>
<dbReference type="GO" id="GO:0005524">
    <property type="term" value="F:ATP binding"/>
    <property type="evidence" value="ECO:0007669"/>
    <property type="project" value="UniProtKB-KW"/>
</dbReference>
<dbReference type="HOGENOM" id="CLU_033681_0_0_0"/>
<evidence type="ECO:0000256" key="7">
    <source>
        <dbReference type="ARBA" id="ARBA00022840"/>
    </source>
</evidence>
<dbReference type="InParanoid" id="D4H278"/>
<name>D4H278_DENA2</name>
<evidence type="ECO:0000259" key="8">
    <source>
        <dbReference type="Pfam" id="PF01636"/>
    </source>
</evidence>
<dbReference type="NCBIfam" id="TIGR01767">
    <property type="entry name" value="MTRK"/>
    <property type="match status" value="1"/>
</dbReference>
<dbReference type="Proteomes" id="UP000002012">
    <property type="component" value="Chromosome"/>
</dbReference>
<evidence type="ECO:0000256" key="1">
    <source>
        <dbReference type="ARBA" id="ARBA00010165"/>
    </source>
</evidence>
<dbReference type="InterPro" id="IPR011009">
    <property type="entry name" value="Kinase-like_dom_sf"/>
</dbReference>
<comment type="similarity">
    <text evidence="1">Belongs to the methylthioribose kinase family.</text>
</comment>
<proteinExistence type="inferred from homology"/>
<dbReference type="EMBL" id="CP001968">
    <property type="protein sequence ID" value="ADD68869.1"/>
    <property type="molecule type" value="Genomic_DNA"/>
</dbReference>
<dbReference type="GO" id="GO:0046522">
    <property type="term" value="F:S-methyl-5-thioribose kinase activity"/>
    <property type="evidence" value="ECO:0007669"/>
    <property type="project" value="UniProtKB-EC"/>
</dbReference>